<reference evidence="9 10" key="1">
    <citation type="submission" date="2020-08" db="EMBL/GenBank/DDBJ databases">
        <title>Genomic Encyclopedia of Type Strains, Phase IV (KMG-IV): sequencing the most valuable type-strain genomes for metagenomic binning, comparative biology and taxonomic classification.</title>
        <authorList>
            <person name="Goeker M."/>
        </authorList>
    </citation>
    <scope>NUCLEOTIDE SEQUENCE [LARGE SCALE GENOMIC DNA]</scope>
    <source>
        <strain evidence="9 10">DSM 103733</strain>
    </source>
</reference>
<dbReference type="GO" id="GO:0033528">
    <property type="term" value="P:S-methylmethionine cycle"/>
    <property type="evidence" value="ECO:0007669"/>
    <property type="project" value="TreeGrafter"/>
</dbReference>
<organism evidence="9 10">
    <name type="scientific">Silvibacterium bohemicum</name>
    <dbReference type="NCBI Taxonomy" id="1577686"/>
    <lineage>
        <taxon>Bacteria</taxon>
        <taxon>Pseudomonadati</taxon>
        <taxon>Acidobacteriota</taxon>
        <taxon>Terriglobia</taxon>
        <taxon>Terriglobales</taxon>
        <taxon>Acidobacteriaceae</taxon>
        <taxon>Silvibacterium</taxon>
    </lineage>
</organism>
<accession>A0A841K817</accession>
<proteinExistence type="predicted"/>
<keyword evidence="10" id="KW-1185">Reference proteome</keyword>
<evidence type="ECO:0000256" key="5">
    <source>
        <dbReference type="ARBA" id="ARBA00076752"/>
    </source>
</evidence>
<protein>
    <recommendedName>
        <fullName evidence="5">S-methylmethionine:homocysteine methyltransferase</fullName>
    </recommendedName>
</protein>
<keyword evidence="4 6" id="KW-0862">Zinc</keyword>
<dbReference type="InterPro" id="IPR017226">
    <property type="entry name" value="BHMT-like"/>
</dbReference>
<keyword evidence="1 7" id="KW-0489">Methyltransferase</keyword>
<dbReference type="InterPro" id="IPR003726">
    <property type="entry name" value="HCY_dom"/>
</dbReference>
<dbReference type="GO" id="GO:0009086">
    <property type="term" value="P:methionine biosynthetic process"/>
    <property type="evidence" value="ECO:0007669"/>
    <property type="project" value="InterPro"/>
</dbReference>
<dbReference type="PIRSF" id="PIRSF037505">
    <property type="entry name" value="Betaine_HMT"/>
    <property type="match status" value="1"/>
</dbReference>
<dbReference type="AlphaFoldDB" id="A0A841K817"/>
<dbReference type="InterPro" id="IPR051486">
    <property type="entry name" value="Hcy_S-methyltransferase"/>
</dbReference>
<dbReference type="Proteomes" id="UP000538666">
    <property type="component" value="Unassembled WGS sequence"/>
</dbReference>
<dbReference type="GO" id="GO:0008270">
    <property type="term" value="F:zinc ion binding"/>
    <property type="evidence" value="ECO:0007669"/>
    <property type="project" value="InterPro"/>
</dbReference>
<evidence type="ECO:0000313" key="10">
    <source>
        <dbReference type="Proteomes" id="UP000538666"/>
    </source>
</evidence>
<dbReference type="InterPro" id="IPR036589">
    <property type="entry name" value="HCY_dom_sf"/>
</dbReference>
<keyword evidence="3 6" id="KW-0479">Metal-binding</keyword>
<gene>
    <name evidence="9" type="ORF">HNQ77_004406</name>
</gene>
<comment type="caution">
    <text evidence="9">The sequence shown here is derived from an EMBL/GenBank/DDBJ whole genome shotgun (WGS) entry which is preliminary data.</text>
</comment>
<dbReference type="Gene3D" id="3.20.20.330">
    <property type="entry name" value="Homocysteine-binding-like domain"/>
    <property type="match status" value="1"/>
</dbReference>
<dbReference type="FunFam" id="3.20.20.330:FF:000002">
    <property type="entry name" value="Homocysteine S-methyltransferase"/>
    <property type="match status" value="1"/>
</dbReference>
<feature type="binding site" evidence="6 7">
    <location>
        <position position="223"/>
    </location>
    <ligand>
        <name>Zn(2+)</name>
        <dbReference type="ChEBI" id="CHEBI:29105"/>
    </ligand>
</feature>
<dbReference type="NCBIfam" id="NF007020">
    <property type="entry name" value="PRK09485.1"/>
    <property type="match status" value="1"/>
</dbReference>
<evidence type="ECO:0000259" key="8">
    <source>
        <dbReference type="PROSITE" id="PS50970"/>
    </source>
</evidence>
<feature type="binding site" evidence="6 7">
    <location>
        <position position="288"/>
    </location>
    <ligand>
        <name>Zn(2+)</name>
        <dbReference type="ChEBI" id="CHEBI:29105"/>
    </ligand>
</feature>
<dbReference type="GO" id="GO:0008898">
    <property type="term" value="F:S-adenosylmethionine-homocysteine S-methyltransferase activity"/>
    <property type="evidence" value="ECO:0007669"/>
    <property type="project" value="TreeGrafter"/>
</dbReference>
<feature type="binding site" evidence="6 7">
    <location>
        <position position="289"/>
    </location>
    <ligand>
        <name>Zn(2+)</name>
        <dbReference type="ChEBI" id="CHEBI:29105"/>
    </ligand>
</feature>
<evidence type="ECO:0000256" key="7">
    <source>
        <dbReference type="PROSITE-ProRule" id="PRU00333"/>
    </source>
</evidence>
<comment type="cofactor">
    <cofactor evidence="6">
        <name>Zn(2+)</name>
        <dbReference type="ChEBI" id="CHEBI:29105"/>
    </cofactor>
    <text evidence="6">Binds 1 zinc ion per subunit.</text>
</comment>
<evidence type="ECO:0000256" key="6">
    <source>
        <dbReference type="PIRSR" id="PIRSR037505-2"/>
    </source>
</evidence>
<sequence>MNPISQADLRSIHVLDGGMATELERHGCDLSGPLWSAHILDSSPGLIERVHLDYLRAGADCISTASYQVSNLGYAEFNRTEADAAHALRQSVEIAIAARDEYCRESTRPTFIAASLGPYGAALHNGAEFHGRYTISFDDLVRFHAERLAVVAETEADLVALETVPSVEEARAIAQALQLFPPVAAWVSFTCKDERSVAHGEPLAECAALLESSAQVVAIAVNCTQPKFISSLIGEIQSASSKPVFVYPNSGELWNTDNRSWYGSADIAGYASLATDWYAARAQAVGGCCRTTPAHIRAVRQTCEERRAAASR</sequence>
<evidence type="ECO:0000313" key="9">
    <source>
        <dbReference type="EMBL" id="MBB6146434.1"/>
    </source>
</evidence>
<dbReference type="Pfam" id="PF02574">
    <property type="entry name" value="S-methyl_trans"/>
    <property type="match status" value="1"/>
</dbReference>
<dbReference type="EMBL" id="JACHEK010000009">
    <property type="protein sequence ID" value="MBB6146434.1"/>
    <property type="molecule type" value="Genomic_DNA"/>
</dbReference>
<evidence type="ECO:0000256" key="4">
    <source>
        <dbReference type="ARBA" id="ARBA00022833"/>
    </source>
</evidence>
<dbReference type="OrthoDB" id="9803687at2"/>
<evidence type="ECO:0000256" key="1">
    <source>
        <dbReference type="ARBA" id="ARBA00022603"/>
    </source>
</evidence>
<dbReference type="PANTHER" id="PTHR46015:SF1">
    <property type="entry name" value="HOMOCYSTEINE S-METHYLTRANSFERASE-LIKE ISOFORM 1"/>
    <property type="match status" value="1"/>
</dbReference>
<dbReference type="RefSeq" id="WP_050058135.1">
    <property type="nucleotide sequence ID" value="NZ_JACHEK010000009.1"/>
</dbReference>
<dbReference type="GO" id="GO:0032259">
    <property type="term" value="P:methylation"/>
    <property type="evidence" value="ECO:0007669"/>
    <property type="project" value="UniProtKB-KW"/>
</dbReference>
<evidence type="ECO:0000256" key="3">
    <source>
        <dbReference type="ARBA" id="ARBA00022723"/>
    </source>
</evidence>
<evidence type="ECO:0000256" key="2">
    <source>
        <dbReference type="ARBA" id="ARBA00022679"/>
    </source>
</evidence>
<dbReference type="PANTHER" id="PTHR46015">
    <property type="entry name" value="ZGC:172121"/>
    <property type="match status" value="1"/>
</dbReference>
<dbReference type="SUPFAM" id="SSF82282">
    <property type="entry name" value="Homocysteine S-methyltransferase"/>
    <property type="match status" value="1"/>
</dbReference>
<name>A0A841K817_9BACT</name>
<feature type="domain" description="Hcy-binding" evidence="8">
    <location>
        <begin position="1"/>
        <end position="303"/>
    </location>
</feature>
<dbReference type="PROSITE" id="PS50970">
    <property type="entry name" value="HCY"/>
    <property type="match status" value="1"/>
</dbReference>
<keyword evidence="2 7" id="KW-0808">Transferase</keyword>